<name>A0A4R3UJS6_ROSSA</name>
<evidence type="ECO:0000259" key="5">
    <source>
        <dbReference type="PROSITE" id="PS50305"/>
    </source>
</evidence>
<evidence type="ECO:0000256" key="1">
    <source>
        <dbReference type="ARBA" id="ARBA00012928"/>
    </source>
</evidence>
<feature type="binding site" evidence="4">
    <location>
        <position position="171"/>
    </location>
    <ligand>
        <name>Zn(2+)</name>
        <dbReference type="ChEBI" id="CHEBI:29105"/>
    </ligand>
</feature>
<feature type="binding site" evidence="4">
    <location>
        <position position="139"/>
    </location>
    <ligand>
        <name>Zn(2+)</name>
        <dbReference type="ChEBI" id="CHEBI:29105"/>
    </ligand>
</feature>
<keyword evidence="3" id="KW-0520">NAD</keyword>
<dbReference type="GO" id="GO:0046872">
    <property type="term" value="F:metal ion binding"/>
    <property type="evidence" value="ECO:0007669"/>
    <property type="project" value="UniProtKB-KW"/>
</dbReference>
<comment type="caution">
    <text evidence="6">The sequence shown here is derived from an EMBL/GenBank/DDBJ whole genome shotgun (WGS) entry which is preliminary data.</text>
</comment>
<gene>
    <name evidence="6" type="ORF">EV671_103072</name>
</gene>
<dbReference type="PROSITE" id="PS50305">
    <property type="entry name" value="SIRTUIN"/>
    <property type="match status" value="1"/>
</dbReference>
<dbReference type="InterPro" id="IPR050134">
    <property type="entry name" value="NAD-dep_sirtuin_deacylases"/>
</dbReference>
<dbReference type="Proteomes" id="UP000295110">
    <property type="component" value="Unassembled WGS sequence"/>
</dbReference>
<dbReference type="InterPro" id="IPR003000">
    <property type="entry name" value="Sirtuin"/>
</dbReference>
<dbReference type="OrthoDB" id="9800582at2"/>
<dbReference type="PANTHER" id="PTHR11085">
    <property type="entry name" value="NAD-DEPENDENT PROTEIN DEACYLASE SIRTUIN-5, MITOCHONDRIAL-RELATED"/>
    <property type="match status" value="1"/>
</dbReference>
<dbReference type="SUPFAM" id="SSF52467">
    <property type="entry name" value="DHS-like NAD/FAD-binding domain"/>
    <property type="match status" value="1"/>
</dbReference>
<feature type="binding site" evidence="4">
    <location>
        <position position="174"/>
    </location>
    <ligand>
        <name>Zn(2+)</name>
        <dbReference type="ChEBI" id="CHEBI:29105"/>
    </ligand>
</feature>
<sequence>MNAEALDHAAELIAQADALIVAAGAGMGVDSGLPDFRGAQGFWRAYPALGRAGLSFTSIASPASFERDPRLAWGFYGHRLALYRRTVPHAGFALLRRWGERMQHGLAVFTSNVDGQFQRAGYDEALIHECHGSLHWLQCLRGCRQNPWPADALAPDIDEAECRWRGELPACPGCGGLARPNLLMFGDWGWLCERYDAQAGRLARWLPQVERPVVVEIGAGTDVPSVRHFGQRVLVEHGGQLLRINPREPAIAPAFGVGLACGAVEALVALDERLGVG</sequence>
<dbReference type="Gene3D" id="3.40.50.1220">
    <property type="entry name" value="TPP-binding domain"/>
    <property type="match status" value="1"/>
</dbReference>
<feature type="domain" description="Deacetylase sirtuin-type" evidence="5">
    <location>
        <begin position="1"/>
        <end position="277"/>
    </location>
</feature>
<dbReference type="AlphaFoldDB" id="A0A4R3UJS6"/>
<evidence type="ECO:0000256" key="4">
    <source>
        <dbReference type="PROSITE-ProRule" id="PRU00236"/>
    </source>
</evidence>
<keyword evidence="4" id="KW-0479">Metal-binding</keyword>
<keyword evidence="7" id="KW-1185">Reference proteome</keyword>
<accession>A0A4R3UJS6</accession>
<keyword evidence="4" id="KW-0862">Zinc</keyword>
<reference evidence="6 7" key="1">
    <citation type="submission" date="2019-03" db="EMBL/GenBank/DDBJ databases">
        <title>Genomic Encyclopedia of Type Strains, Phase IV (KMG-IV): sequencing the most valuable type-strain genomes for metagenomic binning, comparative biology and taxonomic classification.</title>
        <authorList>
            <person name="Goeker M."/>
        </authorList>
    </citation>
    <scope>NUCLEOTIDE SEQUENCE [LARGE SCALE GENOMIC DNA]</scope>
    <source>
        <strain evidence="6 7">DSM 654</strain>
    </source>
</reference>
<dbReference type="Pfam" id="PF02146">
    <property type="entry name" value="SIR2"/>
    <property type="match status" value="1"/>
</dbReference>
<feature type="active site" description="Proton acceptor" evidence="4">
    <location>
        <position position="131"/>
    </location>
</feature>
<dbReference type="InterPro" id="IPR026590">
    <property type="entry name" value="Ssirtuin_cat_dom"/>
</dbReference>
<evidence type="ECO:0000313" key="6">
    <source>
        <dbReference type="EMBL" id="TCU90721.1"/>
    </source>
</evidence>
<evidence type="ECO:0000313" key="7">
    <source>
        <dbReference type="Proteomes" id="UP000295110"/>
    </source>
</evidence>
<dbReference type="RefSeq" id="WP_132575136.1">
    <property type="nucleotide sequence ID" value="NZ_CBCSGL010000033.1"/>
</dbReference>
<dbReference type="GO" id="GO:0017136">
    <property type="term" value="F:histone deacetylase activity, NAD-dependent"/>
    <property type="evidence" value="ECO:0007669"/>
    <property type="project" value="TreeGrafter"/>
</dbReference>
<dbReference type="GO" id="GO:0070403">
    <property type="term" value="F:NAD+ binding"/>
    <property type="evidence" value="ECO:0007669"/>
    <property type="project" value="InterPro"/>
</dbReference>
<dbReference type="InterPro" id="IPR029035">
    <property type="entry name" value="DHS-like_NAD/FAD-binding_dom"/>
</dbReference>
<protein>
    <recommendedName>
        <fullName evidence="1">protein acetyllysine N-acetyltransferase</fullName>
        <ecNumber evidence="1">2.3.1.286</ecNumber>
    </recommendedName>
</protein>
<evidence type="ECO:0000256" key="3">
    <source>
        <dbReference type="ARBA" id="ARBA00023027"/>
    </source>
</evidence>
<keyword evidence="2" id="KW-0808">Transferase</keyword>
<dbReference type="PANTHER" id="PTHR11085:SF4">
    <property type="entry name" value="NAD-DEPENDENT PROTEIN DEACYLASE"/>
    <property type="match status" value="1"/>
</dbReference>
<feature type="binding site" evidence="4">
    <location>
        <position position="143"/>
    </location>
    <ligand>
        <name>Zn(2+)</name>
        <dbReference type="ChEBI" id="CHEBI:29105"/>
    </ligand>
</feature>
<proteinExistence type="predicted"/>
<dbReference type="Gene3D" id="3.30.1600.10">
    <property type="entry name" value="SIR2/SIRT2 'Small Domain"/>
    <property type="match status" value="1"/>
</dbReference>
<dbReference type="EC" id="2.3.1.286" evidence="1"/>
<organism evidence="6 7">
    <name type="scientific">Roseateles saccharophilus</name>
    <name type="common">Pseudomonas saccharophila</name>
    <dbReference type="NCBI Taxonomy" id="304"/>
    <lineage>
        <taxon>Bacteria</taxon>
        <taxon>Pseudomonadati</taxon>
        <taxon>Pseudomonadota</taxon>
        <taxon>Betaproteobacteria</taxon>
        <taxon>Burkholderiales</taxon>
        <taxon>Sphaerotilaceae</taxon>
        <taxon>Roseateles</taxon>
    </lineage>
</organism>
<dbReference type="InterPro" id="IPR026591">
    <property type="entry name" value="Sirtuin_cat_small_dom_sf"/>
</dbReference>
<dbReference type="EMBL" id="SMBU01000030">
    <property type="protein sequence ID" value="TCU90721.1"/>
    <property type="molecule type" value="Genomic_DNA"/>
</dbReference>
<evidence type="ECO:0000256" key="2">
    <source>
        <dbReference type="ARBA" id="ARBA00022679"/>
    </source>
</evidence>